<dbReference type="Gene3D" id="1.20.1250.20">
    <property type="entry name" value="MFS general substrate transporter like domains"/>
    <property type="match status" value="2"/>
</dbReference>
<dbReference type="InterPro" id="IPR011701">
    <property type="entry name" value="MFS"/>
</dbReference>
<sequence>MMQNTFNFDSKKHLFAIFIFAAISPFVLMAAPVIAQQLAIEWSLSPSQIGNFFFVELGMMSLATLPAYLWSKKISFRKAAVYASSLFIFGNFLSLFAKSFDFLLMCRAISAVGGGSLMVITITSCSITSKPDRTYGLWVLGQVLLGALALFFLPKLFPLFGMKACYVAMLVVICIALPFHRYFADFIVTKKTTVTHVQNPNSLLGWFAVLATLLFYIAVGGVWTFMSSIAAHSKIDPVFTNSILAISTLVGIVGCFLPTVIGDKLNRKYFLVFGYSAFVVALWLLINQVTSDHLMIAILIFKFIWMFTIPFVLATVASHDATGKLMNTVNLVVGGGLAIGPMISGRIIESTENFNFLIFYSMGLFILSFIIVYYCNRGKSKKLSSV</sequence>
<dbReference type="PANTHER" id="PTHR43124">
    <property type="entry name" value="PURINE EFFLUX PUMP PBUE"/>
    <property type="match status" value="1"/>
</dbReference>
<feature type="transmembrane region" description="Helical" evidence="6">
    <location>
        <begin position="354"/>
        <end position="375"/>
    </location>
</feature>
<feature type="transmembrane region" description="Helical" evidence="6">
    <location>
        <begin position="135"/>
        <end position="153"/>
    </location>
</feature>
<keyword evidence="3 6" id="KW-0812">Transmembrane</keyword>
<feature type="transmembrane region" description="Helical" evidence="6">
    <location>
        <begin position="294"/>
        <end position="317"/>
    </location>
</feature>
<feature type="transmembrane region" description="Helical" evidence="6">
    <location>
        <begin position="269"/>
        <end position="288"/>
    </location>
</feature>
<comment type="caution">
    <text evidence="7">The sequence shown here is derived from an EMBL/GenBank/DDBJ whole genome shotgun (WGS) entry which is preliminary data.</text>
</comment>
<dbReference type="Pfam" id="PF07690">
    <property type="entry name" value="MFS_1"/>
    <property type="match status" value="1"/>
</dbReference>
<dbReference type="InterPro" id="IPR036259">
    <property type="entry name" value="MFS_trans_sf"/>
</dbReference>
<feature type="transmembrane region" description="Helical" evidence="6">
    <location>
        <begin position="79"/>
        <end position="96"/>
    </location>
</feature>
<accession>A0ABU0UT54</accession>
<dbReference type="InterPro" id="IPR050189">
    <property type="entry name" value="MFS_Efflux_Transporters"/>
</dbReference>
<name>A0ABU0UT54_ACIBI</name>
<evidence type="ECO:0000256" key="2">
    <source>
        <dbReference type="ARBA" id="ARBA00022475"/>
    </source>
</evidence>
<evidence type="ECO:0000256" key="1">
    <source>
        <dbReference type="ARBA" id="ARBA00004651"/>
    </source>
</evidence>
<feature type="transmembrane region" description="Helical" evidence="6">
    <location>
        <begin position="159"/>
        <end position="183"/>
    </location>
</feature>
<evidence type="ECO:0000256" key="3">
    <source>
        <dbReference type="ARBA" id="ARBA00022692"/>
    </source>
</evidence>
<reference evidence="7 8" key="1">
    <citation type="submission" date="2023-07" db="EMBL/GenBank/DDBJ databases">
        <title>Functional and genomic diversity of the sorghum phyllosphere microbiome.</title>
        <authorList>
            <person name="Shade A."/>
        </authorList>
    </citation>
    <scope>NUCLEOTIDE SEQUENCE [LARGE SCALE GENOMIC DNA]</scope>
    <source>
        <strain evidence="7 8">SORGH_AS_0887</strain>
    </source>
</reference>
<keyword evidence="2" id="KW-1003">Cell membrane</keyword>
<evidence type="ECO:0000313" key="7">
    <source>
        <dbReference type="EMBL" id="MDQ1207727.1"/>
    </source>
</evidence>
<evidence type="ECO:0000256" key="5">
    <source>
        <dbReference type="ARBA" id="ARBA00023136"/>
    </source>
</evidence>
<proteinExistence type="predicted"/>
<dbReference type="RefSeq" id="WP_307002056.1">
    <property type="nucleotide sequence ID" value="NZ_JAUTBK010000002.1"/>
</dbReference>
<feature type="transmembrane region" description="Helical" evidence="6">
    <location>
        <begin position="51"/>
        <end position="70"/>
    </location>
</feature>
<dbReference type="Proteomes" id="UP001233360">
    <property type="component" value="Unassembled WGS sequence"/>
</dbReference>
<dbReference type="SUPFAM" id="SSF103473">
    <property type="entry name" value="MFS general substrate transporter"/>
    <property type="match status" value="1"/>
</dbReference>
<feature type="transmembrane region" description="Helical" evidence="6">
    <location>
        <begin position="329"/>
        <end position="348"/>
    </location>
</feature>
<protein>
    <submittedName>
        <fullName evidence="7">MFS family arabinose efflux permease</fullName>
    </submittedName>
</protein>
<feature type="transmembrane region" description="Helical" evidence="6">
    <location>
        <begin position="203"/>
        <end position="226"/>
    </location>
</feature>
<keyword evidence="5 6" id="KW-0472">Membrane</keyword>
<dbReference type="EMBL" id="JAUTBK010000002">
    <property type="protein sequence ID" value="MDQ1207727.1"/>
    <property type="molecule type" value="Genomic_DNA"/>
</dbReference>
<feature type="transmembrane region" description="Helical" evidence="6">
    <location>
        <begin position="238"/>
        <end position="257"/>
    </location>
</feature>
<organism evidence="7 8">
    <name type="scientific">Acinetobacter baylyi</name>
    <dbReference type="NCBI Taxonomy" id="202950"/>
    <lineage>
        <taxon>Bacteria</taxon>
        <taxon>Pseudomonadati</taxon>
        <taxon>Pseudomonadota</taxon>
        <taxon>Gammaproteobacteria</taxon>
        <taxon>Moraxellales</taxon>
        <taxon>Moraxellaceae</taxon>
        <taxon>Acinetobacter</taxon>
    </lineage>
</organism>
<dbReference type="PANTHER" id="PTHR43124:SF10">
    <property type="entry name" value="PURINE EFFLUX PUMP PBUE"/>
    <property type="match status" value="1"/>
</dbReference>
<evidence type="ECO:0000256" key="4">
    <source>
        <dbReference type="ARBA" id="ARBA00022989"/>
    </source>
</evidence>
<keyword evidence="8" id="KW-1185">Reference proteome</keyword>
<feature type="transmembrane region" description="Helical" evidence="6">
    <location>
        <begin position="102"/>
        <end position="123"/>
    </location>
</feature>
<evidence type="ECO:0000256" key="6">
    <source>
        <dbReference type="SAM" id="Phobius"/>
    </source>
</evidence>
<keyword evidence="4 6" id="KW-1133">Transmembrane helix</keyword>
<comment type="subcellular location">
    <subcellularLocation>
        <location evidence="1">Cell membrane</location>
        <topology evidence="1">Multi-pass membrane protein</topology>
    </subcellularLocation>
</comment>
<gene>
    <name evidence="7" type="ORF">QE380_000650</name>
</gene>
<evidence type="ECO:0000313" key="8">
    <source>
        <dbReference type="Proteomes" id="UP001233360"/>
    </source>
</evidence>